<evidence type="ECO:0000313" key="3">
    <source>
        <dbReference type="Proteomes" id="UP001159427"/>
    </source>
</evidence>
<feature type="chain" id="PRO_5046609990" evidence="1">
    <location>
        <begin position="22"/>
        <end position="320"/>
    </location>
</feature>
<name>A0ABN8QAP1_9CNID</name>
<evidence type="ECO:0000313" key="2">
    <source>
        <dbReference type="EMBL" id="CAH3160152.1"/>
    </source>
</evidence>
<accession>A0ABN8QAP1</accession>
<reference evidence="2 3" key="1">
    <citation type="submission" date="2022-05" db="EMBL/GenBank/DDBJ databases">
        <authorList>
            <consortium name="Genoscope - CEA"/>
            <person name="William W."/>
        </authorList>
    </citation>
    <scope>NUCLEOTIDE SEQUENCE [LARGE SCALE GENOMIC DNA]</scope>
</reference>
<proteinExistence type="predicted"/>
<keyword evidence="1" id="KW-0732">Signal</keyword>
<dbReference type="EMBL" id="CALNXI010001207">
    <property type="protein sequence ID" value="CAH3160152.1"/>
    <property type="molecule type" value="Genomic_DNA"/>
</dbReference>
<feature type="signal peptide" evidence="1">
    <location>
        <begin position="1"/>
        <end position="21"/>
    </location>
</feature>
<organism evidence="2 3">
    <name type="scientific">Porites evermanni</name>
    <dbReference type="NCBI Taxonomy" id="104178"/>
    <lineage>
        <taxon>Eukaryota</taxon>
        <taxon>Metazoa</taxon>
        <taxon>Cnidaria</taxon>
        <taxon>Anthozoa</taxon>
        <taxon>Hexacorallia</taxon>
        <taxon>Scleractinia</taxon>
        <taxon>Fungiina</taxon>
        <taxon>Poritidae</taxon>
        <taxon>Porites</taxon>
    </lineage>
</organism>
<gene>
    <name evidence="2" type="ORF">PEVE_00003490</name>
</gene>
<comment type="caution">
    <text evidence="2">The sequence shown here is derived from an EMBL/GenBank/DDBJ whole genome shotgun (WGS) entry which is preliminary data.</text>
</comment>
<sequence>MKFKFLMLAIMLAIFPIPTEASSRTCPRWVKLNKSPVCFGAKGNQYGRFSYHRNIFVSSFMLFISGNVTINVHLKVLWNFITNNAQFLQTLLSGHPLLSGHLKVPKVCRRAILQFTRMMSKNIQSKNVCELYSSFYSPFNYSANTIMEFKFLLITLMVAIFFAQYEASSKTCPRWVKLNKSPVCFGARGNQFGRFSYQQNIFVSSFMLVHRSGKVTCNKSDKSHYSYWGCLPNHEGLIVLLTDQNNKILAPEASTVSKGGWYNLAGYSSSSSVLVFCAKNKPLVVFANSELRLWYGEDWVDGTESDNGGKSCADVYGLLA</sequence>
<evidence type="ECO:0000256" key="1">
    <source>
        <dbReference type="SAM" id="SignalP"/>
    </source>
</evidence>
<keyword evidence="3" id="KW-1185">Reference proteome</keyword>
<protein>
    <submittedName>
        <fullName evidence="2">Uncharacterized protein</fullName>
    </submittedName>
</protein>
<dbReference type="Proteomes" id="UP001159427">
    <property type="component" value="Unassembled WGS sequence"/>
</dbReference>